<dbReference type="InterPro" id="IPR011697">
    <property type="entry name" value="Peptidase_C26"/>
</dbReference>
<dbReference type="RefSeq" id="WP_187255662.1">
    <property type="nucleotide sequence ID" value="NZ_JBHULF010000006.1"/>
</dbReference>
<dbReference type="Proteomes" id="UP000765802">
    <property type="component" value="Unassembled WGS sequence"/>
</dbReference>
<accession>A0ABR7M5Q8</accession>
<evidence type="ECO:0000313" key="1">
    <source>
        <dbReference type="EMBL" id="MBC6490354.1"/>
    </source>
</evidence>
<dbReference type="InterPro" id="IPR044668">
    <property type="entry name" value="PuuD-like"/>
</dbReference>
<dbReference type="PANTHER" id="PTHR43235:SF1">
    <property type="entry name" value="GLUTAMINE AMIDOTRANSFERASE PB2B2.05-RELATED"/>
    <property type="match status" value="1"/>
</dbReference>
<dbReference type="Pfam" id="PF07722">
    <property type="entry name" value="Peptidase_C26"/>
    <property type="match status" value="1"/>
</dbReference>
<dbReference type="SUPFAM" id="SSF52317">
    <property type="entry name" value="Class I glutamine amidotransferase-like"/>
    <property type="match status" value="1"/>
</dbReference>
<dbReference type="PROSITE" id="PS51273">
    <property type="entry name" value="GATASE_TYPE_1"/>
    <property type="match status" value="1"/>
</dbReference>
<protein>
    <submittedName>
        <fullName evidence="1">Peptidase C26</fullName>
    </submittedName>
</protein>
<gene>
    <name evidence="1" type="ORF">BC349_05225</name>
</gene>
<keyword evidence="2" id="KW-1185">Reference proteome</keyword>
<comment type="caution">
    <text evidence="1">The sequence shown here is derived from an EMBL/GenBank/DDBJ whole genome shotgun (WGS) entry which is preliminary data.</text>
</comment>
<organism evidence="1 2">
    <name type="scientific">Flavihumibacter stibioxidans</name>
    <dbReference type="NCBI Taxonomy" id="1834163"/>
    <lineage>
        <taxon>Bacteria</taxon>
        <taxon>Pseudomonadati</taxon>
        <taxon>Bacteroidota</taxon>
        <taxon>Chitinophagia</taxon>
        <taxon>Chitinophagales</taxon>
        <taxon>Chitinophagaceae</taxon>
        <taxon>Flavihumibacter</taxon>
    </lineage>
</organism>
<dbReference type="PANTHER" id="PTHR43235">
    <property type="entry name" value="GLUTAMINE AMIDOTRANSFERASE PB2B2.05-RELATED"/>
    <property type="match status" value="1"/>
</dbReference>
<dbReference type="InterPro" id="IPR029062">
    <property type="entry name" value="Class_I_gatase-like"/>
</dbReference>
<name>A0ABR7M5Q8_9BACT</name>
<sequence>MKKRIGISYTRTNFQYYWDWFTPDDLRDDLELVLLSFEKNNQVDIATCDGFVLTGGVDIDPAVYGGETGYENQPETFEPERDRFEALIYQYSQEHRLPLLGICRGLQLVNVLEGGKLIQDQGEANQQHMKIGDIDNLHHVQVERDSLLFEIAGIPAREVNSAHHQVIDENKLGRNLRVNARSGAGDNTIEGIEFANKSGRAFMLCVQWHPERMPDQENELAKNIKNRFLAEIRK</sequence>
<proteinExistence type="predicted"/>
<evidence type="ECO:0000313" key="2">
    <source>
        <dbReference type="Proteomes" id="UP000765802"/>
    </source>
</evidence>
<reference evidence="1 2" key="1">
    <citation type="submission" date="2016-07" db="EMBL/GenBank/DDBJ databases">
        <title>Genome analysis of Flavihumibacter stibioxidans YS-17.</title>
        <authorList>
            <person name="Shi K."/>
            <person name="Han Y."/>
            <person name="Wang G."/>
        </authorList>
    </citation>
    <scope>NUCLEOTIDE SEQUENCE [LARGE SCALE GENOMIC DNA]</scope>
    <source>
        <strain evidence="1 2">YS-17</strain>
    </source>
</reference>
<dbReference type="Gene3D" id="3.40.50.880">
    <property type="match status" value="1"/>
</dbReference>
<dbReference type="EMBL" id="MBUA01000001">
    <property type="protein sequence ID" value="MBC6490354.1"/>
    <property type="molecule type" value="Genomic_DNA"/>
</dbReference>